<gene>
    <name evidence="2" type="ORF">KDW95_06465</name>
</gene>
<evidence type="ECO:0000313" key="3">
    <source>
        <dbReference type="Proteomes" id="UP001058461"/>
    </source>
</evidence>
<name>A0ABY5HNE3_9GAMM</name>
<dbReference type="Proteomes" id="UP001058461">
    <property type="component" value="Chromosome"/>
</dbReference>
<dbReference type="EMBL" id="CP073347">
    <property type="protein sequence ID" value="UTW13297.1"/>
    <property type="molecule type" value="Genomic_DNA"/>
</dbReference>
<keyword evidence="1" id="KW-0812">Transmembrane</keyword>
<proteinExistence type="predicted"/>
<keyword evidence="1" id="KW-1133">Transmembrane helix</keyword>
<evidence type="ECO:0000256" key="1">
    <source>
        <dbReference type="SAM" id="Phobius"/>
    </source>
</evidence>
<feature type="transmembrane region" description="Helical" evidence="1">
    <location>
        <begin position="9"/>
        <end position="29"/>
    </location>
</feature>
<accession>A0ABY5HNE3</accession>
<dbReference type="RefSeq" id="WP_255855470.1">
    <property type="nucleotide sequence ID" value="NZ_CP073347.1"/>
</dbReference>
<sequence length="240" mass="26225">MALMLHDNLLILIIIAVVGLLALIGSHIISQREQQARKQAARVKWLGQQAEHGINALGILRACGCKPEIIERIETQVAARLGEMAALTPDNPLLTTLNGQKQNADRATSAAAALNSDRAIKRASIYINYARELLADMAQTNSLSPALAKSYAQELHWLNVSIIATAHLSQGQKSIGLQDKPAALSHLKHAKAVLTRAMVPQQFKQERLAQIQTLLDSLEPRPQRPDGTLADNLDAYFKDN</sequence>
<evidence type="ECO:0000313" key="2">
    <source>
        <dbReference type="EMBL" id="UTW13297.1"/>
    </source>
</evidence>
<organism evidence="2 3">
    <name type="scientific">Marinobacterium rhizophilum</name>
    <dbReference type="NCBI Taxonomy" id="420402"/>
    <lineage>
        <taxon>Bacteria</taxon>
        <taxon>Pseudomonadati</taxon>
        <taxon>Pseudomonadota</taxon>
        <taxon>Gammaproteobacteria</taxon>
        <taxon>Oceanospirillales</taxon>
        <taxon>Oceanospirillaceae</taxon>
        <taxon>Marinobacterium</taxon>
    </lineage>
</organism>
<keyword evidence="3" id="KW-1185">Reference proteome</keyword>
<protein>
    <submittedName>
        <fullName evidence="2">DNA topoisomerase I</fullName>
    </submittedName>
</protein>
<keyword evidence="1" id="KW-0472">Membrane</keyword>
<reference evidence="2" key="1">
    <citation type="submission" date="2021-04" db="EMBL/GenBank/DDBJ databases">
        <title>Oceanospirillales bacteria with DddD are important DMSP degraders in coastal seawater.</title>
        <authorList>
            <person name="Liu J."/>
        </authorList>
    </citation>
    <scope>NUCLEOTIDE SEQUENCE</scope>
    <source>
        <strain evidence="2">D13-1</strain>
    </source>
</reference>